<protein>
    <submittedName>
        <fullName evidence="1">Uncharacterized protein</fullName>
    </submittedName>
</protein>
<sequence>MTYLICEEPTGKEATLDAESNLCLRRRSRYGRGGASLPTQVAVVRWRSSPGRGG</sequence>
<reference evidence="1" key="2">
    <citation type="journal article" date="2015" name="Data Brief">
        <title>Shoot transcriptome of the giant reed, Arundo donax.</title>
        <authorList>
            <person name="Barrero R.A."/>
            <person name="Guerrero F.D."/>
            <person name="Moolhuijzen P."/>
            <person name="Goolsby J.A."/>
            <person name="Tidwell J."/>
            <person name="Bellgard S.E."/>
            <person name="Bellgard M.I."/>
        </authorList>
    </citation>
    <scope>NUCLEOTIDE SEQUENCE</scope>
    <source>
        <tissue evidence="1">Shoot tissue taken approximately 20 cm above the soil surface</tissue>
    </source>
</reference>
<proteinExistence type="predicted"/>
<reference evidence="1" key="1">
    <citation type="submission" date="2014-09" db="EMBL/GenBank/DDBJ databases">
        <authorList>
            <person name="Magalhaes I.L.F."/>
            <person name="Oliveira U."/>
            <person name="Santos F.R."/>
            <person name="Vidigal T.H.D.A."/>
            <person name="Brescovit A.D."/>
            <person name="Santos A.J."/>
        </authorList>
    </citation>
    <scope>NUCLEOTIDE SEQUENCE</scope>
    <source>
        <tissue evidence="1">Shoot tissue taken approximately 20 cm above the soil surface</tissue>
    </source>
</reference>
<dbReference type="EMBL" id="GBRH01265566">
    <property type="protein sequence ID" value="JAD32329.1"/>
    <property type="molecule type" value="Transcribed_RNA"/>
</dbReference>
<evidence type="ECO:0000313" key="1">
    <source>
        <dbReference type="EMBL" id="JAD32329.1"/>
    </source>
</evidence>
<name>A0A0A8YYT9_ARUDO</name>
<organism evidence="1">
    <name type="scientific">Arundo donax</name>
    <name type="common">Giant reed</name>
    <name type="synonym">Donax arundinaceus</name>
    <dbReference type="NCBI Taxonomy" id="35708"/>
    <lineage>
        <taxon>Eukaryota</taxon>
        <taxon>Viridiplantae</taxon>
        <taxon>Streptophyta</taxon>
        <taxon>Embryophyta</taxon>
        <taxon>Tracheophyta</taxon>
        <taxon>Spermatophyta</taxon>
        <taxon>Magnoliopsida</taxon>
        <taxon>Liliopsida</taxon>
        <taxon>Poales</taxon>
        <taxon>Poaceae</taxon>
        <taxon>PACMAD clade</taxon>
        <taxon>Arundinoideae</taxon>
        <taxon>Arundineae</taxon>
        <taxon>Arundo</taxon>
    </lineage>
</organism>
<accession>A0A0A8YYT9</accession>
<dbReference type="AlphaFoldDB" id="A0A0A8YYT9"/>